<reference evidence="2" key="1">
    <citation type="journal article" date="2002" name="Nature">
        <title>The genome sequence and structure of rice chromosome 1.</title>
        <authorList>
            <person name="Sasaki T."/>
            <person name="Matsumoto T."/>
            <person name="Yamamoto K."/>
            <person name="Sakata K."/>
            <person name="Baba T."/>
            <person name="Katayose Y."/>
            <person name="Wu J."/>
            <person name="Niimura Y."/>
            <person name="Cheng Z."/>
            <person name="Nagamura Y."/>
            <person name="Antonio B.A."/>
            <person name="Kanamori H."/>
            <person name="Hosokawa S."/>
            <person name="Masukawa M."/>
            <person name="Arikawa K."/>
            <person name="Chiden Y."/>
            <person name="Hayashi M."/>
            <person name="Okamoto M."/>
            <person name="Ando T."/>
            <person name="Aoki H."/>
            <person name="Arita K."/>
            <person name="Hamada M."/>
            <person name="Harada C."/>
            <person name="Hijishita S."/>
            <person name="Honda M."/>
            <person name="Ichikawa Y."/>
            <person name="Idonuma A."/>
            <person name="Iijima M."/>
            <person name="Ikeda M."/>
            <person name="Ikeno M."/>
            <person name="Itoh S."/>
            <person name="Itoh T."/>
            <person name="Itoh Y."/>
            <person name="Itoh Y."/>
            <person name="Iwabuchi A."/>
            <person name="Kamiya K."/>
            <person name="Karasawa W."/>
            <person name="Katagiri S."/>
            <person name="Kikuta A."/>
            <person name="Kobayashi N."/>
            <person name="Kono I."/>
            <person name="Machita K."/>
            <person name="Maehara T."/>
            <person name="Mizuno H."/>
            <person name="Mizubayashi T."/>
            <person name="Mukai Y."/>
            <person name="Nagasaki H."/>
            <person name="Nakashima M."/>
            <person name="Nakama Y."/>
            <person name="Nakamichi Y."/>
            <person name="Nakamura M."/>
            <person name="Namiki N."/>
            <person name="Negishi M."/>
            <person name="Ohta I."/>
            <person name="Ono N."/>
            <person name="Saji S."/>
            <person name="Sakai K."/>
            <person name="Shibata M."/>
            <person name="Shimokawa T."/>
            <person name="Shomura A."/>
            <person name="Song J."/>
            <person name="Takazaki Y."/>
            <person name="Terasawa K."/>
            <person name="Tsuji K."/>
            <person name="Waki K."/>
            <person name="Yamagata H."/>
            <person name="Yamane H."/>
            <person name="Yoshiki S."/>
            <person name="Yoshihara R."/>
            <person name="Yukawa K."/>
            <person name="Zhong H."/>
            <person name="Iwama H."/>
            <person name="Endo T."/>
            <person name="Ito H."/>
            <person name="Hahn J.H."/>
            <person name="Kim H.I."/>
            <person name="Eun M.Y."/>
            <person name="Yano M."/>
            <person name="Jiang J."/>
            <person name="Gojobori T."/>
        </authorList>
    </citation>
    <scope>NUCLEOTIDE SEQUENCE</scope>
</reference>
<evidence type="ECO:0000313" key="3">
    <source>
        <dbReference type="EMBL" id="BAD73829.1"/>
    </source>
</evidence>
<feature type="compositionally biased region" description="Basic and acidic residues" evidence="1">
    <location>
        <begin position="1"/>
        <end position="19"/>
    </location>
</feature>
<feature type="region of interest" description="Disordered" evidence="1">
    <location>
        <begin position="1"/>
        <end position="42"/>
    </location>
</feature>
<organism evidence="2">
    <name type="scientific">Oryza sativa subsp. japonica</name>
    <name type="common">Rice</name>
    <dbReference type="NCBI Taxonomy" id="39947"/>
    <lineage>
        <taxon>Eukaryota</taxon>
        <taxon>Viridiplantae</taxon>
        <taxon>Streptophyta</taxon>
        <taxon>Embryophyta</taxon>
        <taxon>Tracheophyta</taxon>
        <taxon>Spermatophyta</taxon>
        <taxon>Magnoliopsida</taxon>
        <taxon>Liliopsida</taxon>
        <taxon>Poales</taxon>
        <taxon>Poaceae</taxon>
        <taxon>BOP clade</taxon>
        <taxon>Oryzoideae</taxon>
        <taxon>Oryzeae</taxon>
        <taxon>Oryzinae</taxon>
        <taxon>Oryza</taxon>
        <taxon>Oryza sativa</taxon>
    </lineage>
</organism>
<evidence type="ECO:0000256" key="1">
    <source>
        <dbReference type="SAM" id="MobiDB-lite"/>
    </source>
</evidence>
<dbReference type="AlphaFoldDB" id="Q5QME7"/>
<accession>Q5QME7</accession>
<proteinExistence type="predicted"/>
<reference evidence="3" key="2">
    <citation type="submission" date="2003-02" db="EMBL/GenBank/DDBJ databases">
        <title>Oryza sativa nipponbare(GA3) genomic DNA, chromosome 1, BAC clone:B1249E06.</title>
        <authorList>
            <person name="Sasaki T."/>
            <person name="Matsumoto T."/>
            <person name="Katayose Y."/>
        </authorList>
    </citation>
    <scope>NUCLEOTIDE SEQUENCE</scope>
</reference>
<reference evidence="4" key="3">
    <citation type="journal article" date="2005" name="Nature">
        <title>The map-based sequence of the rice genome.</title>
        <authorList>
            <consortium name="International rice genome sequencing project (IRGSP)"/>
            <person name="Matsumoto T."/>
            <person name="Wu J."/>
            <person name="Kanamori H."/>
            <person name="Katayose Y."/>
            <person name="Fujisawa M."/>
            <person name="Namiki N."/>
            <person name="Mizuno H."/>
            <person name="Yamamoto K."/>
            <person name="Antonio B.A."/>
            <person name="Baba T."/>
            <person name="Sakata K."/>
            <person name="Nagamura Y."/>
            <person name="Aoki H."/>
            <person name="Arikawa K."/>
            <person name="Arita K."/>
            <person name="Bito T."/>
            <person name="Chiden Y."/>
            <person name="Fujitsuka N."/>
            <person name="Fukunaka R."/>
            <person name="Hamada M."/>
            <person name="Harada C."/>
            <person name="Hayashi A."/>
            <person name="Hijishita S."/>
            <person name="Honda M."/>
            <person name="Hosokawa S."/>
            <person name="Ichikawa Y."/>
            <person name="Idonuma A."/>
            <person name="Iijima M."/>
            <person name="Ikeda M."/>
            <person name="Ikeno M."/>
            <person name="Ito K."/>
            <person name="Ito S."/>
            <person name="Ito T."/>
            <person name="Ito Y."/>
            <person name="Ito Y."/>
            <person name="Iwabuchi A."/>
            <person name="Kamiya K."/>
            <person name="Karasawa W."/>
            <person name="Kurita K."/>
            <person name="Katagiri S."/>
            <person name="Kikuta A."/>
            <person name="Kobayashi H."/>
            <person name="Kobayashi N."/>
            <person name="Machita K."/>
            <person name="Maehara T."/>
            <person name="Masukawa M."/>
            <person name="Mizubayashi T."/>
            <person name="Mukai Y."/>
            <person name="Nagasaki H."/>
            <person name="Nagata Y."/>
            <person name="Naito S."/>
            <person name="Nakashima M."/>
            <person name="Nakama Y."/>
            <person name="Nakamichi Y."/>
            <person name="Nakamura M."/>
            <person name="Meguro A."/>
            <person name="Negishi M."/>
            <person name="Ohta I."/>
            <person name="Ohta T."/>
            <person name="Okamoto M."/>
            <person name="Ono N."/>
            <person name="Saji S."/>
            <person name="Sakaguchi M."/>
            <person name="Sakai K."/>
            <person name="Shibata M."/>
            <person name="Shimokawa T."/>
            <person name="Song J."/>
            <person name="Takazaki Y."/>
            <person name="Terasawa K."/>
            <person name="Tsugane M."/>
            <person name="Tsuji K."/>
            <person name="Ueda S."/>
            <person name="Waki K."/>
            <person name="Yamagata H."/>
            <person name="Yamamoto M."/>
            <person name="Yamamoto S."/>
            <person name="Yamane H."/>
            <person name="Yoshiki S."/>
            <person name="Yoshihara R."/>
            <person name="Yukawa K."/>
            <person name="Zhong H."/>
            <person name="Yano M."/>
            <person name="Yuan Q."/>
            <person name="Ouyang S."/>
            <person name="Liu J."/>
            <person name="Jones K.M."/>
            <person name="Gansberger K."/>
            <person name="Moffat K."/>
            <person name="Hill J."/>
            <person name="Bera J."/>
            <person name="Fadrosh D."/>
            <person name="Jin S."/>
            <person name="Johri S."/>
            <person name="Kim M."/>
            <person name="Overton L."/>
            <person name="Reardon M."/>
            <person name="Tsitrin T."/>
            <person name="Vuong H."/>
            <person name="Weaver B."/>
            <person name="Ciecko A."/>
            <person name="Tallon L."/>
            <person name="Jackson J."/>
            <person name="Pai G."/>
            <person name="Aken S.V."/>
            <person name="Utterback T."/>
            <person name="Reidmuller S."/>
            <person name="Feldblyum T."/>
            <person name="Hsiao J."/>
            <person name="Zismann V."/>
            <person name="Iobst S."/>
            <person name="de Vazeille A.R."/>
            <person name="Buell C.R."/>
            <person name="Ying K."/>
            <person name="Li Y."/>
            <person name="Lu T."/>
            <person name="Huang Y."/>
            <person name="Zhao Q."/>
            <person name="Feng Q."/>
            <person name="Zhang L."/>
            <person name="Zhu J."/>
            <person name="Weng Q."/>
            <person name="Mu J."/>
            <person name="Lu Y."/>
            <person name="Fan D."/>
            <person name="Liu Y."/>
            <person name="Guan J."/>
            <person name="Zhang Y."/>
            <person name="Yu S."/>
            <person name="Liu X."/>
            <person name="Zhang Y."/>
            <person name="Hong G."/>
            <person name="Han B."/>
            <person name="Choisne N."/>
            <person name="Demange N."/>
            <person name="Orjeda G."/>
            <person name="Samain S."/>
            <person name="Cattolico L."/>
            <person name="Pelletier E."/>
            <person name="Couloux A."/>
            <person name="Segurens B."/>
            <person name="Wincker P."/>
            <person name="D'Hont A."/>
            <person name="Scarpelli C."/>
            <person name="Weissenbach J."/>
            <person name="Salanoubat M."/>
            <person name="Quetier F."/>
            <person name="Yu Y."/>
            <person name="Kim H.R."/>
            <person name="Rambo T."/>
            <person name="Currie J."/>
            <person name="Collura K."/>
            <person name="Luo M."/>
            <person name="Yang T."/>
            <person name="Ammiraju J.S.S."/>
            <person name="Engler F."/>
            <person name="Soderlund C."/>
            <person name="Wing R.A."/>
            <person name="Palmer L.E."/>
            <person name="de la Bastide M."/>
            <person name="Spiegel L."/>
            <person name="Nascimento L."/>
            <person name="Zutavern T."/>
            <person name="O'Shaughnessy A."/>
            <person name="Dike S."/>
            <person name="Dedhia N."/>
            <person name="Preston R."/>
            <person name="Balija V."/>
            <person name="McCombie W.R."/>
            <person name="Chow T."/>
            <person name="Chen H."/>
            <person name="Chung M."/>
            <person name="Chen C."/>
            <person name="Shaw J."/>
            <person name="Wu H."/>
            <person name="Hsiao K."/>
            <person name="Chao Y."/>
            <person name="Chu M."/>
            <person name="Cheng C."/>
            <person name="Hour A."/>
            <person name="Lee P."/>
            <person name="Lin S."/>
            <person name="Lin Y."/>
            <person name="Liou J."/>
            <person name="Liu S."/>
            <person name="Hsing Y."/>
            <person name="Raghuvanshi S."/>
            <person name="Mohanty A."/>
            <person name="Bharti A.K."/>
            <person name="Gaur A."/>
            <person name="Gupta V."/>
            <person name="Kumar D."/>
            <person name="Ravi V."/>
            <person name="Vij S."/>
            <person name="Kapur A."/>
            <person name="Khurana P."/>
            <person name="Khurana P."/>
            <person name="Khurana J.P."/>
            <person name="Tyagi A.K."/>
            <person name="Gaikwad K."/>
            <person name="Singh A."/>
            <person name="Dalal V."/>
            <person name="Srivastava S."/>
            <person name="Dixit A."/>
            <person name="Pal A.K."/>
            <person name="Ghazi I.A."/>
            <person name="Yadav M."/>
            <person name="Pandit A."/>
            <person name="Bhargava A."/>
            <person name="Sureshbabu K."/>
            <person name="Batra K."/>
            <person name="Sharma T.R."/>
            <person name="Mohapatra T."/>
            <person name="Singh N.K."/>
            <person name="Messing J."/>
            <person name="Nelson A.B."/>
            <person name="Fuks G."/>
            <person name="Kavchok S."/>
            <person name="Keizer G."/>
            <person name="Linton E."/>
            <person name="Llaca V."/>
            <person name="Song R."/>
            <person name="Tanyolac B."/>
            <person name="Young S."/>
            <person name="Ho-Il K."/>
            <person name="Hahn J.H."/>
            <person name="Sangsakoo G."/>
            <person name="Vanavichit A."/>
            <person name="de Mattos Luiz.A.T."/>
            <person name="Zimmer P.D."/>
            <person name="Malone G."/>
            <person name="Dellagostin O."/>
            <person name="de Oliveira A.C."/>
            <person name="Bevan M."/>
            <person name="Bancroft I."/>
            <person name="Minx P."/>
            <person name="Cordum H."/>
            <person name="Wilson R."/>
            <person name="Cheng Z."/>
            <person name="Jin W."/>
            <person name="Jiang J."/>
            <person name="Leong S.A."/>
            <person name="Iwama H."/>
            <person name="Gojobori T."/>
            <person name="Itoh T."/>
            <person name="Niimura Y."/>
            <person name="Fujii Y."/>
            <person name="Habara T."/>
            <person name="Sakai H."/>
            <person name="Sato Y."/>
            <person name="Wilson G."/>
            <person name="Kumar K."/>
            <person name="McCouch S."/>
            <person name="Juretic N."/>
            <person name="Hoen D."/>
            <person name="Wright S."/>
            <person name="Bruskiewich R."/>
            <person name="Bureau T."/>
            <person name="Miyao A."/>
            <person name="Hirochika H."/>
            <person name="Nishikawa T."/>
            <person name="Kadowaki K."/>
            <person name="Sugiura M."/>
            <person name="Burr B."/>
            <person name="Sasaki T."/>
        </authorList>
    </citation>
    <scope>NUCLEOTIDE SEQUENCE [LARGE SCALE GENOMIC DNA]</scope>
    <source>
        <strain evidence="4">cv. Nipponbare</strain>
    </source>
</reference>
<dbReference type="EMBL" id="AP006233">
    <property type="protein sequence ID" value="BAD73829.1"/>
    <property type="molecule type" value="Genomic_DNA"/>
</dbReference>
<protein>
    <submittedName>
        <fullName evidence="2">Uncharacterized protein</fullName>
    </submittedName>
</protein>
<reference evidence="4" key="4">
    <citation type="journal article" date="2008" name="Nucleic Acids Res.">
        <title>The rice annotation project database (RAP-DB): 2008 update.</title>
        <authorList>
            <consortium name="The rice annotation project (RAP)"/>
        </authorList>
    </citation>
    <scope>GENOME REANNOTATION</scope>
    <source>
        <strain evidence="4">cv. Nipponbare</strain>
    </source>
</reference>
<dbReference type="Proteomes" id="UP000817658">
    <property type="component" value="Chromosome 1"/>
</dbReference>
<dbReference type="Proteomes" id="UP000000763">
    <property type="component" value="Chromosome 1"/>
</dbReference>
<gene>
    <name evidence="3" type="ORF">B1249E06.7</name>
    <name evidence="2" type="ORF">P0516D04.40</name>
</gene>
<sequence length="73" mass="8341">MGRRGDTRGARGLRRRCEQGEEEAPAMRTGRGGSDGDARDVEEKLRRRSIWTRRVRRVRLRSVSVSFSARLGV</sequence>
<dbReference type="EMBL" id="AP003276">
    <property type="protein sequence ID" value="BAD73430.1"/>
    <property type="molecule type" value="Genomic_DNA"/>
</dbReference>
<evidence type="ECO:0000313" key="2">
    <source>
        <dbReference type="EMBL" id="BAD73430.1"/>
    </source>
</evidence>
<name>Q5QME7_ORYSJ</name>
<evidence type="ECO:0000313" key="4">
    <source>
        <dbReference type="Proteomes" id="UP000000763"/>
    </source>
</evidence>